<dbReference type="Pfam" id="PF22936">
    <property type="entry name" value="Pol_BBD"/>
    <property type="match status" value="1"/>
</dbReference>
<gene>
    <name evidence="2" type="ORF">O9G_006357</name>
</gene>
<dbReference type="HOGENOM" id="CLU_2198478_0_0_1"/>
<proteinExistence type="predicted"/>
<dbReference type="OrthoDB" id="6905421at2759"/>
<name>A0A075B125_ROZAC</name>
<sequence>MIKAIENEDEEMFAENKDSFDFDIIDSGASDYLYQNYIVKTSKVILPNHNSMDIQGIGELNGTTTENQFIKLKRVTHVTDIKRSILSVSKLLEDGYGVDGKTIGKEKH</sequence>
<dbReference type="AlphaFoldDB" id="A0A075B125"/>
<keyword evidence="3" id="KW-1185">Reference proteome</keyword>
<accession>A0A075B125</accession>
<dbReference type="EMBL" id="KE560624">
    <property type="protein sequence ID" value="EPZ36221.1"/>
    <property type="molecule type" value="Genomic_DNA"/>
</dbReference>
<organism evidence="2 3">
    <name type="scientific">Rozella allomycis (strain CSF55)</name>
    <dbReference type="NCBI Taxonomy" id="988480"/>
    <lineage>
        <taxon>Eukaryota</taxon>
        <taxon>Fungi</taxon>
        <taxon>Fungi incertae sedis</taxon>
        <taxon>Cryptomycota</taxon>
        <taxon>Cryptomycota incertae sedis</taxon>
        <taxon>Rozella</taxon>
    </lineage>
</organism>
<evidence type="ECO:0000313" key="2">
    <source>
        <dbReference type="EMBL" id="EPZ36221.1"/>
    </source>
</evidence>
<evidence type="ECO:0000313" key="3">
    <source>
        <dbReference type="Proteomes" id="UP000030755"/>
    </source>
</evidence>
<dbReference type="Proteomes" id="UP000030755">
    <property type="component" value="Unassembled WGS sequence"/>
</dbReference>
<feature type="domain" description="Retrovirus-related Pol polyprotein from transposon TNT 1-94-like beta-barrel" evidence="1">
    <location>
        <begin position="25"/>
        <end position="96"/>
    </location>
</feature>
<evidence type="ECO:0000259" key="1">
    <source>
        <dbReference type="Pfam" id="PF22936"/>
    </source>
</evidence>
<dbReference type="InterPro" id="IPR054722">
    <property type="entry name" value="PolX-like_BBD"/>
</dbReference>
<protein>
    <recommendedName>
        <fullName evidence="1">Retrovirus-related Pol polyprotein from transposon TNT 1-94-like beta-barrel domain-containing protein</fullName>
    </recommendedName>
</protein>
<reference evidence="2 3" key="1">
    <citation type="journal article" date="2013" name="Curr. Biol.">
        <title>Shared signatures of parasitism and phylogenomics unite Cryptomycota and microsporidia.</title>
        <authorList>
            <person name="James T.Y."/>
            <person name="Pelin A."/>
            <person name="Bonen L."/>
            <person name="Ahrendt S."/>
            <person name="Sain D."/>
            <person name="Corradi N."/>
            <person name="Stajich J.E."/>
        </authorList>
    </citation>
    <scope>NUCLEOTIDE SEQUENCE [LARGE SCALE GENOMIC DNA]</scope>
    <source>
        <strain evidence="2 3">CSF55</strain>
    </source>
</reference>